<dbReference type="NCBIfam" id="TIGR01893">
    <property type="entry name" value="aa-his-dipept"/>
    <property type="match status" value="1"/>
</dbReference>
<name>A0ABW4XKM5_9GAMM</name>
<dbReference type="PIRSF" id="PIRSF016599">
    <property type="entry name" value="Xaa-His_dipept"/>
    <property type="match status" value="1"/>
</dbReference>
<dbReference type="InterPro" id="IPR001160">
    <property type="entry name" value="Peptidase_M20C"/>
</dbReference>
<dbReference type="Pfam" id="PF07687">
    <property type="entry name" value="M20_dimer"/>
    <property type="match status" value="1"/>
</dbReference>
<evidence type="ECO:0000313" key="3">
    <source>
        <dbReference type="EMBL" id="MFD2095246.1"/>
    </source>
</evidence>
<dbReference type="EMBL" id="JBHUHT010000008">
    <property type="protein sequence ID" value="MFD2095246.1"/>
    <property type="molecule type" value="Genomic_DNA"/>
</dbReference>
<sequence length="486" mass="52111">MNQLAATKASPIWHFFSQICAIPHPSKHEQALSSWIQHWANEKGLAIEEDATGNLKISKPATSGMENRQGVIMQAHLDMVPQKNSDTVHDFTTDPIRPYVDGEWVTAEGTTLGADNGIGMASALAVLDSDDIAHGPLEVLLTIDEEAGMTGAFNLKPDWFEGKILINTDSEQNGEVYMGCAGGVDANLNLPIERKAVTSKEAALALSIRGLKGGHSGCDIHLGRGSANQLMGQLIRHLSQQFDIELVTVSGGSLRNAIAREADATLRIDADKQTELSEAAQRFFAQHSKLLAVQEPSMALTVEQTETTALPFTESSATQLLNLVCALPHGVIRMSDSIEGVVETSTNLGVVTTEESNVSIQCLIRSLDDTGRQQVADQHAAIAALAGATVSFDGAYPGWAPNTDSVAMTTVRETYQSLFGSTPNIMVIHAGLECGLFKAAYPDWDMVSIGPTIKFPHSPDEKVEIASVDDYWTLLQGVLKAIPKAA</sequence>
<dbReference type="PANTHER" id="PTHR43501:SF1">
    <property type="entry name" value="CYTOSOL NON-SPECIFIC DIPEPTIDASE"/>
    <property type="match status" value="1"/>
</dbReference>
<comment type="caution">
    <text evidence="3">The sequence shown here is derived from an EMBL/GenBank/DDBJ whole genome shotgun (WGS) entry which is preliminary data.</text>
</comment>
<evidence type="ECO:0000313" key="4">
    <source>
        <dbReference type="Proteomes" id="UP001597380"/>
    </source>
</evidence>
<proteinExistence type="predicted"/>
<dbReference type="InterPro" id="IPR002933">
    <property type="entry name" value="Peptidase_M20"/>
</dbReference>
<dbReference type="Gene3D" id="3.40.630.10">
    <property type="entry name" value="Zn peptidases"/>
    <property type="match status" value="2"/>
</dbReference>
<dbReference type="PANTHER" id="PTHR43501">
    <property type="entry name" value="CYTOSOL NON-SPECIFIC DIPEPTIDASE"/>
    <property type="match status" value="1"/>
</dbReference>
<dbReference type="SUPFAM" id="SSF53187">
    <property type="entry name" value="Zn-dependent exopeptidases"/>
    <property type="match status" value="1"/>
</dbReference>
<dbReference type="Proteomes" id="UP001597380">
    <property type="component" value="Unassembled WGS sequence"/>
</dbReference>
<dbReference type="PRINTS" id="PR00934">
    <property type="entry name" value="XHISDIPTASE"/>
</dbReference>
<accession>A0ABW4XKM5</accession>
<dbReference type="CDD" id="cd03890">
    <property type="entry name" value="M20_pepD"/>
    <property type="match status" value="1"/>
</dbReference>
<organism evidence="3 4">
    <name type="scientific">Corallincola platygyrae</name>
    <dbReference type="NCBI Taxonomy" id="1193278"/>
    <lineage>
        <taxon>Bacteria</taxon>
        <taxon>Pseudomonadati</taxon>
        <taxon>Pseudomonadota</taxon>
        <taxon>Gammaproteobacteria</taxon>
        <taxon>Alteromonadales</taxon>
        <taxon>Psychromonadaceae</taxon>
        <taxon>Corallincola</taxon>
    </lineage>
</organism>
<keyword evidence="4" id="KW-1185">Reference proteome</keyword>
<reference evidence="4" key="1">
    <citation type="journal article" date="2019" name="Int. J. Syst. Evol. Microbiol.">
        <title>The Global Catalogue of Microorganisms (GCM) 10K type strain sequencing project: providing services to taxonomists for standard genome sequencing and annotation.</title>
        <authorList>
            <consortium name="The Broad Institute Genomics Platform"/>
            <consortium name="The Broad Institute Genome Sequencing Center for Infectious Disease"/>
            <person name="Wu L."/>
            <person name="Ma J."/>
        </authorList>
    </citation>
    <scope>NUCLEOTIDE SEQUENCE [LARGE SCALE GENOMIC DNA]</scope>
    <source>
        <strain evidence="4">CGMCC 1.10992</strain>
    </source>
</reference>
<keyword evidence="1" id="KW-0378">Hydrolase</keyword>
<gene>
    <name evidence="3" type="ORF">ACFSJ3_04555</name>
</gene>
<dbReference type="RefSeq" id="WP_345338404.1">
    <property type="nucleotide sequence ID" value="NZ_BAABLI010000005.1"/>
</dbReference>
<dbReference type="InterPro" id="IPR011650">
    <property type="entry name" value="Peptidase_M20_dimer"/>
</dbReference>
<evidence type="ECO:0000259" key="2">
    <source>
        <dbReference type="Pfam" id="PF07687"/>
    </source>
</evidence>
<dbReference type="Pfam" id="PF01546">
    <property type="entry name" value="Peptidase_M20"/>
    <property type="match status" value="1"/>
</dbReference>
<evidence type="ECO:0000256" key="1">
    <source>
        <dbReference type="ARBA" id="ARBA00022801"/>
    </source>
</evidence>
<protein>
    <submittedName>
        <fullName evidence="3">Aminoacyl-histidine dipeptidase</fullName>
    </submittedName>
</protein>
<feature type="domain" description="Peptidase M20 dimerisation" evidence="2">
    <location>
        <begin position="207"/>
        <end position="286"/>
    </location>
</feature>